<evidence type="ECO:0008006" key="2">
    <source>
        <dbReference type="Google" id="ProtNLM"/>
    </source>
</evidence>
<dbReference type="KEGG" id="stcm:SCMC78_30090"/>
<dbReference type="EMBL" id="AP035884">
    <property type="protein sequence ID" value="BFP53202.1"/>
    <property type="molecule type" value="Genomic_DNA"/>
</dbReference>
<name>A0AB33KBF6_9ACTN</name>
<sequence>MRSPTGAGTRTATAATTVTRCVGAICAGRRAAGEAGRTANAGLRLCQACLDRLSTELRRLPELYEACGRRLDGGAQDALRPRTSGGPLRGMPFNVQAAEARTEILTVLGSWAGAVAEKRGVAAPRREVLPLRVFLGRHLAWLAAHDAAGDFCGEVARLARRARRVADPEVRRRLPIGGCAEPDCSGSLTAVVGPGQPRTPAVISCDRDPDHRWLGHEWLQLSDRLRGTASAGSGASRQADAEAKAAGGEAEAADSAAATAAVRWVTAADVARLWQMPTGTVYRHASEAGWRRHSARGRTYYRGEDVVATLAGRGAARSGG</sequence>
<protein>
    <recommendedName>
        <fullName evidence="2">Helix-turn-helix domain-containing protein</fullName>
    </recommendedName>
</protein>
<dbReference type="RefSeq" id="WP_408053813.1">
    <property type="nucleotide sequence ID" value="NZ_AP035884.1"/>
</dbReference>
<evidence type="ECO:0000313" key="1">
    <source>
        <dbReference type="EMBL" id="BFP53202.1"/>
    </source>
</evidence>
<dbReference type="AlphaFoldDB" id="A0AB33KBF6"/>
<accession>A0AB33KBF6</accession>
<reference evidence="1" key="1">
    <citation type="submission" date="2024-07" db="EMBL/GenBank/DDBJ databases">
        <title>Complete genome sequences of cellulolytic bacteria, Kitasatospora sp. CMC57 and Streptomyces sp. CMC78, isolated from Japanese agricultural soil.</title>
        <authorList>
            <person name="Hashimoto T."/>
            <person name="Ito M."/>
            <person name="Iwamoto M."/>
            <person name="Fukahori D."/>
            <person name="Shoda T."/>
            <person name="Sakoda M."/>
            <person name="Morohoshi T."/>
            <person name="Mitsuboshi M."/>
            <person name="Nishizawa T."/>
        </authorList>
    </citation>
    <scope>NUCLEOTIDE SEQUENCE</scope>
    <source>
        <strain evidence="1">CMC78</strain>
    </source>
</reference>
<proteinExistence type="predicted"/>
<gene>
    <name evidence="1" type="ORF">SCMC78_30090</name>
</gene>
<organism evidence="1">
    <name type="scientific">Streptomyces sp. CMC78</name>
    <dbReference type="NCBI Taxonomy" id="3231512"/>
    <lineage>
        <taxon>Bacteria</taxon>
        <taxon>Bacillati</taxon>
        <taxon>Actinomycetota</taxon>
        <taxon>Actinomycetes</taxon>
        <taxon>Kitasatosporales</taxon>
        <taxon>Streptomycetaceae</taxon>
        <taxon>Streptomyces</taxon>
    </lineage>
</organism>